<evidence type="ECO:0000313" key="4">
    <source>
        <dbReference type="Proteomes" id="UP000193922"/>
    </source>
</evidence>
<keyword evidence="4" id="KW-1185">Reference proteome</keyword>
<comment type="caution">
    <text evidence="3">The sequence shown here is derived from an EMBL/GenBank/DDBJ whole genome shotgun (WGS) entry which is preliminary data.</text>
</comment>
<dbReference type="EMBL" id="MCFD01000114">
    <property type="protein sequence ID" value="ORX64217.1"/>
    <property type="molecule type" value="Genomic_DNA"/>
</dbReference>
<name>A0A1Y1VSH3_9FUNG</name>
<feature type="signal peptide" evidence="2">
    <location>
        <begin position="1"/>
        <end position="18"/>
    </location>
</feature>
<evidence type="ECO:0000313" key="3">
    <source>
        <dbReference type="EMBL" id="ORX64217.1"/>
    </source>
</evidence>
<proteinExistence type="predicted"/>
<dbReference type="Proteomes" id="UP000193922">
    <property type="component" value="Unassembled WGS sequence"/>
</dbReference>
<gene>
    <name evidence="3" type="ORF">DL89DRAFT_288477</name>
</gene>
<evidence type="ECO:0000256" key="2">
    <source>
        <dbReference type="SAM" id="SignalP"/>
    </source>
</evidence>
<dbReference type="RefSeq" id="XP_040739196.1">
    <property type="nucleotide sequence ID" value="XM_040889923.1"/>
</dbReference>
<evidence type="ECO:0000256" key="1">
    <source>
        <dbReference type="SAM" id="MobiDB-lite"/>
    </source>
</evidence>
<dbReference type="AlphaFoldDB" id="A0A1Y1VSH3"/>
<feature type="region of interest" description="Disordered" evidence="1">
    <location>
        <begin position="283"/>
        <end position="312"/>
    </location>
</feature>
<feature type="chain" id="PRO_5012892180" evidence="2">
    <location>
        <begin position="19"/>
        <end position="312"/>
    </location>
</feature>
<protein>
    <submittedName>
        <fullName evidence="3">Uncharacterized protein</fullName>
    </submittedName>
</protein>
<organism evidence="3 4">
    <name type="scientific">Linderina pennispora</name>
    <dbReference type="NCBI Taxonomy" id="61395"/>
    <lineage>
        <taxon>Eukaryota</taxon>
        <taxon>Fungi</taxon>
        <taxon>Fungi incertae sedis</taxon>
        <taxon>Zoopagomycota</taxon>
        <taxon>Kickxellomycotina</taxon>
        <taxon>Kickxellomycetes</taxon>
        <taxon>Kickxellales</taxon>
        <taxon>Kickxellaceae</taxon>
        <taxon>Linderina</taxon>
    </lineage>
</organism>
<keyword evidence="2" id="KW-0732">Signal</keyword>
<sequence length="312" mass="34005">MKTVLVFSFATALLVVEAVVVSTLDASSENDQAIFDAQHYPCGILVDAQYNINVNGACDSQPNTRAILHIELVDQGLAVFEDNPDPASGSWYGSKSRRAESSEADHDISGFTPASEESRTSGLVAIAPPLGMNGYSVSEDEETKAVPTSIAVWEVLYCPFGALANGDYKLNIELVGTKSDIRPAHYSIYMHGICTEFTLESHEFVDDITMISWQPDTPLSGSRKRRDSISQHTKTVDFASQKPFQLAHFAYSAFEDDQWPVYYQTYAGGNNMALSETELDTVEPTPTSADATLPVLETPTPTPHTNGVHAEL</sequence>
<dbReference type="GeneID" id="63806571"/>
<feature type="region of interest" description="Disordered" evidence="1">
    <location>
        <begin position="88"/>
        <end position="115"/>
    </location>
</feature>
<feature type="compositionally biased region" description="Basic and acidic residues" evidence="1">
    <location>
        <begin position="97"/>
        <end position="108"/>
    </location>
</feature>
<accession>A0A1Y1VSH3</accession>
<feature type="compositionally biased region" description="Low complexity" evidence="1">
    <location>
        <begin position="292"/>
        <end position="305"/>
    </location>
</feature>
<reference evidence="3 4" key="1">
    <citation type="submission" date="2016-07" db="EMBL/GenBank/DDBJ databases">
        <title>Pervasive Adenine N6-methylation of Active Genes in Fungi.</title>
        <authorList>
            <consortium name="DOE Joint Genome Institute"/>
            <person name="Mondo S.J."/>
            <person name="Dannebaum R.O."/>
            <person name="Kuo R.C."/>
            <person name="Labutti K."/>
            <person name="Haridas S."/>
            <person name="Kuo A."/>
            <person name="Salamov A."/>
            <person name="Ahrendt S.R."/>
            <person name="Lipzen A."/>
            <person name="Sullivan W."/>
            <person name="Andreopoulos W.B."/>
            <person name="Clum A."/>
            <person name="Lindquist E."/>
            <person name="Daum C."/>
            <person name="Ramamoorthy G.K."/>
            <person name="Gryganskyi A."/>
            <person name="Culley D."/>
            <person name="Magnuson J.K."/>
            <person name="James T.Y."/>
            <person name="O'Malley M.A."/>
            <person name="Stajich J.E."/>
            <person name="Spatafora J.W."/>
            <person name="Visel A."/>
            <person name="Grigoriev I.V."/>
        </authorList>
    </citation>
    <scope>NUCLEOTIDE SEQUENCE [LARGE SCALE GENOMIC DNA]</scope>
    <source>
        <strain evidence="3 4">ATCC 12442</strain>
    </source>
</reference>